<name>C9YFH9_CURXX</name>
<protein>
    <submittedName>
        <fullName evidence="1">Uncharacterized protein</fullName>
    </submittedName>
</protein>
<sequence length="634" mass="72054">MFEERKAQRIQGGRGCGKTMFIRYLCHPTRFSPTRRNISSVEFSWLGLYWRPDTQFCRLMKEIWLGDRDAQLAFIHYATLVILNEVACCIDSIANADLEGGPCDLRNMKLPPAVCEFLGGKVDTIEGLKDFSAVERAKLELWVQNPSLERPIMLRFESVLEQIANKLATADLRLKNIFFRIFVDEFENLEEHQRRLVCDYVKHPTKRFSVSFAMRQHAISHFLTSGSEQIVEDHDVKTIDLEGELSKNDGRDFQLVAAEFLILGLIRSGHISDGGVVTQERLMDVAYLPERNLDSYRTAVLARARDVLPALTSREVAAAVMTDKALCNRLKEAVDKGLRLHGEKNLKNDDFFNSKRPEASIVAAAALNRLKPGPAEVHRQMKLLDGEDAASSSFHGLIDNNLHGCLFYLYIGLPRRANLLYAGFDRFCSLASPNLRFFQELCHVAFLLNQEQQGSVQSTALSVDVPVELQAEAAEQVSETFLNEILRLGLQGTQLLEIMRRLGRLFEAAHRRPSQSEVEINHFSIDESDRVGLSKESKDLITQAKIWSVFYEEQDTKNKSNYDLVQTDIIPNRIFCPSFGISYRKKKKLTLTAAQVNTIMTGSGEQFDAILRDYSERWRVGDAPETPTTRDFFQ</sequence>
<organism evidence="1">
    <name type="scientific">Curvibacter symbiont subsp. Hydra magnipapillata</name>
    <dbReference type="NCBI Taxonomy" id="667019"/>
    <lineage>
        <taxon>Bacteria</taxon>
        <taxon>Pseudomonadati</taxon>
        <taxon>Pseudomonadota</taxon>
        <taxon>Betaproteobacteria</taxon>
        <taxon>Burkholderiales</taxon>
        <taxon>Comamonadaceae</taxon>
        <taxon>Curvibacter</taxon>
    </lineage>
</organism>
<dbReference type="EMBL" id="FN543107">
    <property type="protein sequence ID" value="CBA32678.1"/>
    <property type="molecule type" value="Genomic_DNA"/>
</dbReference>
<proteinExistence type="predicted"/>
<dbReference type="Pfam" id="PF24389">
    <property type="entry name" value="ORC-CDC6-like"/>
    <property type="match status" value="1"/>
</dbReference>
<gene>
    <name evidence="1" type="ORF">Csp_D33350</name>
</gene>
<evidence type="ECO:0000313" key="1">
    <source>
        <dbReference type="EMBL" id="CBA32678.1"/>
    </source>
</evidence>
<reference evidence="1" key="1">
    <citation type="journal article" date="2010" name="Nature">
        <title>The Dynamic genome of Hydra.</title>
        <authorList>
            <person name="Chapman J.A."/>
            <person name="Kirkness E.F."/>
            <person name="Simakov O."/>
            <person name="Hampson S.E."/>
            <person name="Mitros T."/>
            <person name="Weinmaier T."/>
            <person name="Rattei T."/>
            <person name="Balasubramanian P.G."/>
            <person name="Borman J."/>
            <person name="Busam D."/>
            <person name="Disbennett K."/>
            <person name="Pfannkoch C."/>
            <person name="Sumin N."/>
            <person name="Sutton G."/>
            <person name="Viswanathan L."/>
            <person name="Walenz B."/>
            <person name="Goodstein D.M."/>
            <person name="Hellsten U."/>
            <person name="Kawashima T."/>
            <person name="Prochnik S.E."/>
            <person name="Putnam N.H."/>
            <person name="Shu S."/>
            <person name="Blumberg B."/>
            <person name="Dana C.E."/>
            <person name="Gee L."/>
            <person name="Kibler D.F."/>
            <person name="Law L."/>
            <person name="Lindgens D."/>
            <person name="Martinez D.E."/>
            <person name="Peng J."/>
            <person name="Wigge P.A."/>
            <person name="Bertulat B."/>
            <person name="Guder C."/>
            <person name="Nakamura Y."/>
            <person name="Ozbek S."/>
            <person name="Watanabe H."/>
            <person name="Khalturin K."/>
            <person name="Hemmrich G."/>
            <person name="Franke A."/>
            <person name="Augustin R."/>
            <person name="Fraune S."/>
            <person name="Hayakawa E."/>
            <person name="Hayakawa S."/>
            <person name="Hirose M."/>
            <person name="Hwang J."/>
            <person name="Ikeo K."/>
            <person name="Nishimiya-Fujisawa C."/>
            <person name="Ogura A."/>
            <person name="Takahashi T."/>
            <person name="Steinmetz P.R."/>
            <person name="Zhang X."/>
            <person name="Aufschnaiter R."/>
            <person name="Eder M.K."/>
            <person name="Gorny A.K."/>
            <person name="Salvenmoser W."/>
            <person name="Heimberg A.M."/>
            <person name="Wheeler B.M."/>
            <person name="Peterson K.J."/>
            <person name="Boettger A."/>
            <person name="Tischler P."/>
            <person name="Wolf A."/>
            <person name="Gojobori T."/>
            <person name="Remington K.A."/>
            <person name="Strausberg R.L."/>
            <person name="Venter J."/>
            <person name="Technau U."/>
            <person name="Hobmayer B."/>
            <person name="Bosch T.C."/>
            <person name="Holstein T.W."/>
            <person name="Fujisawa T."/>
            <person name="Bode H.R."/>
            <person name="David C.N."/>
            <person name="Rokhsar D.S."/>
            <person name="Steele R.E."/>
        </authorList>
    </citation>
    <scope>NUCLEOTIDE SEQUENCE</scope>
</reference>
<dbReference type="InterPro" id="IPR056955">
    <property type="entry name" value="ORC-CDC6-like"/>
</dbReference>
<dbReference type="AlphaFoldDB" id="C9YFH9"/>
<accession>C9YFH9</accession>